<dbReference type="PANTHER" id="PTHR30373:SF8">
    <property type="entry name" value="BLL7265 PROTEIN"/>
    <property type="match status" value="1"/>
</dbReference>
<dbReference type="PANTHER" id="PTHR30373">
    <property type="entry name" value="UPF0603 PROTEIN YGCG"/>
    <property type="match status" value="1"/>
</dbReference>
<dbReference type="InterPro" id="IPR007621">
    <property type="entry name" value="TPM_dom"/>
</dbReference>
<feature type="domain" description="TPM" evidence="2">
    <location>
        <begin position="113"/>
        <end position="186"/>
    </location>
</feature>
<keyword evidence="1" id="KW-0812">Transmembrane</keyword>
<dbReference type="Pfam" id="PF04536">
    <property type="entry name" value="TPM_phosphatase"/>
    <property type="match status" value="1"/>
</dbReference>
<evidence type="ECO:0000256" key="1">
    <source>
        <dbReference type="SAM" id="Phobius"/>
    </source>
</evidence>
<proteinExistence type="predicted"/>
<dbReference type="Proteomes" id="UP000315321">
    <property type="component" value="Unassembled WGS sequence"/>
</dbReference>
<keyword evidence="4" id="KW-1185">Reference proteome</keyword>
<feature type="transmembrane region" description="Helical" evidence="1">
    <location>
        <begin position="75"/>
        <end position="94"/>
    </location>
</feature>
<sequence length="209" mass="22292">MGTTNENVLTAAQQAALAEAITRAEAGTAGEIQVVVSSRPLIDHPFYALMWAAVIALVLPWPVALLLPVDVPELLALQASVFILLGSLLAFTPLRHSCVPRAVLRAAARGTAVDHFLSLGIHQTEGRTGVLIFVALPDHRVEVVADDTIHVRVGPSAWTDVCTRVLTGAREGRLAEGLEDAIAEAGRLLARHAPPDTHKDELPNRIVVL</sequence>
<protein>
    <recommendedName>
        <fullName evidence="2">TPM domain-containing protein</fullName>
    </recommendedName>
</protein>
<dbReference type="Gene3D" id="3.10.310.50">
    <property type="match status" value="1"/>
</dbReference>
<organism evidence="3 4">
    <name type="scientific">Ancylobacter moscoviensis</name>
    <dbReference type="NCBI Taxonomy" id="2597768"/>
    <lineage>
        <taxon>Bacteria</taxon>
        <taxon>Pseudomonadati</taxon>
        <taxon>Pseudomonadota</taxon>
        <taxon>Alphaproteobacteria</taxon>
        <taxon>Hyphomicrobiales</taxon>
        <taxon>Xanthobacteraceae</taxon>
        <taxon>Ancylobacter</taxon>
    </lineage>
</organism>
<reference evidence="3 4" key="1">
    <citation type="submission" date="2019-07" db="EMBL/GenBank/DDBJ databases">
        <authorList>
            <person name="Grouzdev D.S."/>
        </authorList>
    </citation>
    <scope>NUCLEOTIDE SEQUENCE [LARGE SCALE GENOMIC DNA]</scope>
    <source>
        <strain evidence="3 4">3C</strain>
    </source>
</reference>
<comment type="caution">
    <text evidence="3">The sequence shown here is derived from an EMBL/GenBank/DDBJ whole genome shotgun (WGS) entry which is preliminary data.</text>
</comment>
<accession>A0ABY3DRY6</accession>
<name>A0ABY3DRY6_9HYPH</name>
<keyword evidence="1" id="KW-1133">Transmembrane helix</keyword>
<evidence type="ECO:0000259" key="2">
    <source>
        <dbReference type="Pfam" id="PF04536"/>
    </source>
</evidence>
<dbReference type="EMBL" id="VMBP01000002">
    <property type="protein sequence ID" value="TSJ62827.1"/>
    <property type="molecule type" value="Genomic_DNA"/>
</dbReference>
<feature type="transmembrane region" description="Helical" evidence="1">
    <location>
        <begin position="46"/>
        <end position="69"/>
    </location>
</feature>
<evidence type="ECO:0000313" key="3">
    <source>
        <dbReference type="EMBL" id="TSJ62827.1"/>
    </source>
</evidence>
<dbReference type="RefSeq" id="WP_144342318.1">
    <property type="nucleotide sequence ID" value="NZ_VMBP01000002.1"/>
</dbReference>
<evidence type="ECO:0000313" key="4">
    <source>
        <dbReference type="Proteomes" id="UP000315321"/>
    </source>
</evidence>
<gene>
    <name evidence="3" type="ORF">FO470_07440</name>
</gene>
<keyword evidence="1" id="KW-0472">Membrane</keyword>